<proteinExistence type="predicted"/>
<dbReference type="OrthoDB" id="497643at2759"/>
<accession>C1FE10</accession>
<feature type="region of interest" description="Disordered" evidence="1">
    <location>
        <begin position="187"/>
        <end position="208"/>
    </location>
</feature>
<dbReference type="InParanoid" id="C1FE10"/>
<gene>
    <name evidence="2" type="ORF">MICPUN_55258</name>
</gene>
<dbReference type="EMBL" id="CP001574">
    <property type="protein sequence ID" value="ACO68485.1"/>
    <property type="molecule type" value="Genomic_DNA"/>
</dbReference>
<evidence type="ECO:0000313" key="3">
    <source>
        <dbReference type="Proteomes" id="UP000002009"/>
    </source>
</evidence>
<protein>
    <submittedName>
        <fullName evidence="2">Uncharacterized protein</fullName>
    </submittedName>
</protein>
<sequence>MAQQRNDDQYSSDAGSGSTDFSVMEMCPLEARCNPSLDGAFDKSAVLERVRQLSAPELASLSELCMCPKACKYKTAVDSDAAWWPHCAKAWYEPGQAPEKPGKPPRQRKTWKNAYLALRPEEGPNPEEIASRLDKIARHEAKMARWDLERKAGRMSVRGRTLGGETLLSPVEGKEDKSAMRQFYKTVRSKPKGKTSKGGGGCLASNFG</sequence>
<dbReference type="Proteomes" id="UP000002009">
    <property type="component" value="Chromosome 1"/>
</dbReference>
<dbReference type="KEGG" id="mis:MICPUN_55258"/>
<organism evidence="2 3">
    <name type="scientific">Micromonas commoda (strain RCC299 / NOUM17 / CCMP2709)</name>
    <name type="common">Picoplanktonic green alga</name>
    <dbReference type="NCBI Taxonomy" id="296587"/>
    <lineage>
        <taxon>Eukaryota</taxon>
        <taxon>Viridiplantae</taxon>
        <taxon>Chlorophyta</taxon>
        <taxon>Mamiellophyceae</taxon>
        <taxon>Mamiellales</taxon>
        <taxon>Mamiellaceae</taxon>
        <taxon>Micromonas</taxon>
    </lineage>
</organism>
<dbReference type="RefSeq" id="XP_002507227.1">
    <property type="nucleotide sequence ID" value="XM_002507181.1"/>
</dbReference>
<evidence type="ECO:0000313" key="2">
    <source>
        <dbReference type="EMBL" id="ACO68485.1"/>
    </source>
</evidence>
<dbReference type="GeneID" id="8250541"/>
<reference evidence="2 3" key="1">
    <citation type="journal article" date="2009" name="Science">
        <title>Green evolution and dynamic adaptations revealed by genomes of the marine picoeukaryotes Micromonas.</title>
        <authorList>
            <person name="Worden A.Z."/>
            <person name="Lee J.H."/>
            <person name="Mock T."/>
            <person name="Rouze P."/>
            <person name="Simmons M.P."/>
            <person name="Aerts A.L."/>
            <person name="Allen A.E."/>
            <person name="Cuvelier M.L."/>
            <person name="Derelle E."/>
            <person name="Everett M.V."/>
            <person name="Foulon E."/>
            <person name="Grimwood J."/>
            <person name="Gundlach H."/>
            <person name="Henrissat B."/>
            <person name="Napoli C."/>
            <person name="McDonald S.M."/>
            <person name="Parker M.S."/>
            <person name="Rombauts S."/>
            <person name="Salamov A."/>
            <person name="Von Dassow P."/>
            <person name="Badger J.H."/>
            <person name="Coutinho P.M."/>
            <person name="Demir E."/>
            <person name="Dubchak I."/>
            <person name="Gentemann C."/>
            <person name="Eikrem W."/>
            <person name="Gready J.E."/>
            <person name="John U."/>
            <person name="Lanier W."/>
            <person name="Lindquist E.A."/>
            <person name="Lucas S."/>
            <person name="Mayer K.F."/>
            <person name="Moreau H."/>
            <person name="Not F."/>
            <person name="Otillar R."/>
            <person name="Panaud O."/>
            <person name="Pangilinan J."/>
            <person name="Paulsen I."/>
            <person name="Piegu B."/>
            <person name="Poliakov A."/>
            <person name="Robbens S."/>
            <person name="Schmutz J."/>
            <person name="Toulza E."/>
            <person name="Wyss T."/>
            <person name="Zelensky A."/>
            <person name="Zhou K."/>
            <person name="Armbrust E.V."/>
            <person name="Bhattacharya D."/>
            <person name="Goodenough U.W."/>
            <person name="Van de Peer Y."/>
            <person name="Grigoriev I.V."/>
        </authorList>
    </citation>
    <scope>NUCLEOTIDE SEQUENCE [LARGE SCALE GENOMIC DNA]</scope>
    <source>
        <strain evidence="3">RCC299 / NOUM17</strain>
    </source>
</reference>
<keyword evidence="3" id="KW-1185">Reference proteome</keyword>
<name>C1FE10_MICCC</name>
<evidence type="ECO:0000256" key="1">
    <source>
        <dbReference type="SAM" id="MobiDB-lite"/>
    </source>
</evidence>
<dbReference type="OMA" id="CDELWWP"/>
<dbReference type="AlphaFoldDB" id="C1FE10"/>